<sequence>MKKTEDPYKAMLTLFRNVGGNAGLQSTAQIGTIVSPPPEIKVQWNGMLLDKKWFYIDDYWLQGHTRQIRGHIVSATQNKSGGSGDAQYESHNHDIDNDYTASIIYTDTWQIGDKVLMIPIMGDDNKTVKQFWILSKGKRLDGN</sequence>
<reference evidence="1" key="1">
    <citation type="submission" date="2021-10" db="EMBL/GenBank/DDBJ databases">
        <title>Collection of gut derived symbiotic bacterial strains cultured from healthy donors.</title>
        <authorList>
            <person name="Lin H."/>
            <person name="Littmann E."/>
            <person name="Claire K."/>
            <person name="Pamer E."/>
        </authorList>
    </citation>
    <scope>NUCLEOTIDE SEQUENCE</scope>
    <source>
        <strain evidence="1">MSK.7.16</strain>
    </source>
</reference>
<dbReference type="EMBL" id="JAJCGD010000072">
    <property type="protein sequence ID" value="MCB6829495.1"/>
    <property type="molecule type" value="Genomic_DNA"/>
</dbReference>
<evidence type="ECO:0000313" key="2">
    <source>
        <dbReference type="Proteomes" id="UP001198190"/>
    </source>
</evidence>
<comment type="caution">
    <text evidence="1">The sequence shown here is derived from an EMBL/GenBank/DDBJ whole genome shotgun (WGS) entry which is preliminary data.</text>
</comment>
<organism evidence="1 2">
    <name type="scientific">Megamonas funiformis</name>
    <dbReference type="NCBI Taxonomy" id="437897"/>
    <lineage>
        <taxon>Bacteria</taxon>
        <taxon>Bacillati</taxon>
        <taxon>Bacillota</taxon>
        <taxon>Negativicutes</taxon>
        <taxon>Selenomonadales</taxon>
        <taxon>Selenomonadaceae</taxon>
        <taxon>Megamonas</taxon>
    </lineage>
</organism>
<proteinExistence type="predicted"/>
<dbReference type="RefSeq" id="WP_227153475.1">
    <property type="nucleotide sequence ID" value="NZ_JAJCGD010000072.1"/>
</dbReference>
<gene>
    <name evidence="1" type="ORF">LIY65_12490</name>
</gene>
<dbReference type="Pfam" id="PF10844">
    <property type="entry name" value="DUF2577"/>
    <property type="match status" value="1"/>
</dbReference>
<name>A0AAW4UC31_9FIRM</name>
<evidence type="ECO:0000313" key="1">
    <source>
        <dbReference type="EMBL" id="MCB6829495.1"/>
    </source>
</evidence>
<protein>
    <submittedName>
        <fullName evidence="1">DUF2577 domain-containing protein</fullName>
    </submittedName>
</protein>
<dbReference type="AlphaFoldDB" id="A0AAW4UC31"/>
<dbReference type="Proteomes" id="UP001198190">
    <property type="component" value="Unassembled WGS sequence"/>
</dbReference>
<dbReference type="InterPro" id="IPR022555">
    <property type="entry name" value="DUF2577"/>
</dbReference>
<accession>A0AAW4UC31</accession>